<accession>A0A6J5MZH6</accession>
<dbReference type="EMBL" id="LR796572">
    <property type="protein sequence ID" value="CAB4151201.1"/>
    <property type="molecule type" value="Genomic_DNA"/>
</dbReference>
<organism evidence="1">
    <name type="scientific">uncultured Caudovirales phage</name>
    <dbReference type="NCBI Taxonomy" id="2100421"/>
    <lineage>
        <taxon>Viruses</taxon>
        <taxon>Duplodnaviria</taxon>
        <taxon>Heunggongvirae</taxon>
        <taxon>Uroviricota</taxon>
        <taxon>Caudoviricetes</taxon>
        <taxon>Peduoviridae</taxon>
        <taxon>Maltschvirus</taxon>
        <taxon>Maltschvirus maltsch</taxon>
    </lineage>
</organism>
<name>A0A6J5MZH6_9CAUD</name>
<protein>
    <submittedName>
        <fullName evidence="1">Uncharacterized protein</fullName>
    </submittedName>
</protein>
<sequence>MIGRGTTSNKLNPIMENNQLDVHKEIDGMMIQDAAEKIKDANEEPGEYLSFESLNKALHRAIVDMKQYNYSPKGKLYFETPLADILMTKVIEIHEGIPMDDLNTQLVSFLGINVVENDLVPDNIAILTDGHEIYGLFKI</sequence>
<reference evidence="1" key="1">
    <citation type="submission" date="2020-04" db="EMBL/GenBank/DDBJ databases">
        <authorList>
            <person name="Chiriac C."/>
            <person name="Salcher M."/>
            <person name="Ghai R."/>
            <person name="Kavagutti S V."/>
        </authorList>
    </citation>
    <scope>NUCLEOTIDE SEQUENCE</scope>
</reference>
<gene>
    <name evidence="1" type="ORF">UFOVP594_4</name>
</gene>
<proteinExistence type="predicted"/>
<evidence type="ECO:0000313" key="1">
    <source>
        <dbReference type="EMBL" id="CAB4151201.1"/>
    </source>
</evidence>